<accession>A0A926DJX0</accession>
<dbReference type="EMBL" id="JACRSU010000001">
    <property type="protein sequence ID" value="MBC8539413.1"/>
    <property type="molecule type" value="Genomic_DNA"/>
</dbReference>
<sequence>MREINRLDYNLGLLNSFYRKTYKKIVKKDAPYYYINGNRVISYPREVNQMFSRMICEDAPFMAARFGSVELSAINELYKGKLDKDYRYSKKVMHTLCFNAGFFPEEEKYIEQFGQLMVSDCKYLDVIGLWNDMLEIFTIKTFASNAQGVKLYCFEPYYDIESSWTHALAGKKVLIVHPFANTISNQFKNKDKLFDDGFWPECKLITYKAIQTIAGEKDTRFQNWFEALKYMITDIQKLNFDIAIIGCGAYGFPLAAAVKRMGKQAIHLGGATQLLFGIRGNRWENSELRRFFNEYWVKPGIDEIPSHAGKIENGCYW</sequence>
<dbReference type="AlphaFoldDB" id="A0A926DJX0"/>
<name>A0A926DJX0_9FIRM</name>
<proteinExistence type="predicted"/>
<keyword evidence="2" id="KW-1185">Reference proteome</keyword>
<dbReference type="RefSeq" id="WP_249310511.1">
    <property type="nucleotide sequence ID" value="NZ_JACRSU010000001.1"/>
</dbReference>
<gene>
    <name evidence="1" type="ORF">H8698_00290</name>
</gene>
<protein>
    <submittedName>
        <fullName evidence="1">Uncharacterized protein</fullName>
    </submittedName>
</protein>
<dbReference type="Proteomes" id="UP000611762">
    <property type="component" value="Unassembled WGS sequence"/>
</dbReference>
<comment type="caution">
    <text evidence="1">The sequence shown here is derived from an EMBL/GenBank/DDBJ whole genome shotgun (WGS) entry which is preliminary data.</text>
</comment>
<reference evidence="1" key="1">
    <citation type="submission" date="2020-08" db="EMBL/GenBank/DDBJ databases">
        <title>Genome public.</title>
        <authorList>
            <person name="Liu C."/>
            <person name="Sun Q."/>
        </authorList>
    </citation>
    <scope>NUCLEOTIDE SEQUENCE</scope>
    <source>
        <strain evidence="1">H8</strain>
    </source>
</reference>
<evidence type="ECO:0000313" key="2">
    <source>
        <dbReference type="Proteomes" id="UP000611762"/>
    </source>
</evidence>
<organism evidence="1 2">
    <name type="scientific">Congzhengia minquanensis</name>
    <dbReference type="NCBI Taxonomy" id="2763657"/>
    <lineage>
        <taxon>Bacteria</taxon>
        <taxon>Bacillati</taxon>
        <taxon>Bacillota</taxon>
        <taxon>Clostridia</taxon>
        <taxon>Eubacteriales</taxon>
        <taxon>Oscillospiraceae</taxon>
        <taxon>Congzhengia</taxon>
    </lineage>
</organism>
<evidence type="ECO:0000313" key="1">
    <source>
        <dbReference type="EMBL" id="MBC8539413.1"/>
    </source>
</evidence>